<dbReference type="GO" id="GO:0001671">
    <property type="term" value="F:ATPase activator activity"/>
    <property type="evidence" value="ECO:0007669"/>
    <property type="project" value="InterPro"/>
</dbReference>
<reference evidence="11 12" key="1">
    <citation type="journal article" date="2023" name="Elife">
        <title>Identification of key yeast species and microbe-microbe interactions impacting larval growth of Drosophila in the wild.</title>
        <authorList>
            <person name="Mure A."/>
            <person name="Sugiura Y."/>
            <person name="Maeda R."/>
            <person name="Honda K."/>
            <person name="Sakurai N."/>
            <person name="Takahashi Y."/>
            <person name="Watada M."/>
            <person name="Katoh T."/>
            <person name="Gotoh A."/>
            <person name="Gotoh Y."/>
            <person name="Taniguchi I."/>
            <person name="Nakamura K."/>
            <person name="Hayashi T."/>
            <person name="Katayama T."/>
            <person name="Uemura T."/>
            <person name="Hattori Y."/>
        </authorList>
    </citation>
    <scope>NUCLEOTIDE SEQUENCE [LARGE SCALE GENOMIC DNA]</scope>
    <source>
        <strain evidence="11 12">SC-9</strain>
    </source>
</reference>
<evidence type="ECO:0000256" key="5">
    <source>
        <dbReference type="ARBA" id="ARBA00023015"/>
    </source>
</evidence>
<comment type="subcellular location">
    <subcellularLocation>
        <location evidence="2 9">Nucleus</location>
    </subcellularLocation>
</comment>
<dbReference type="GO" id="GO:0006366">
    <property type="term" value="P:transcription by RNA polymerase II"/>
    <property type="evidence" value="ECO:0007669"/>
    <property type="project" value="UniProtKB-ARBA"/>
</dbReference>
<sequence length="511" mass="58494">MSSYLFKDTVNEYLENLPYSMKSKLFKSPATCLAIYRLLPNLAKFYIMSMVFHEKPVNSRIWDVWVKDSDQGKKLEVEGLRRMKSLNLITEKNNYLVLDEHFRESFRNALVGNDSHHAFGVPCATDENNKTSIDFLDEFATKKWESILHFMVGTELDELPSVGVLSLLKHSGLMEINGDITKRNLTSVNITKEGFSFLLQDVNAQIWTLLLEYLKIAETLNMDSVDVLNFIFMLGSLELGKDYSLEALSETQIKMLEDLRDYGLVYQRKASSKRFYPTRLATTLTSDSTTLRSVSSAMNKAIRSAKQDNEKDVKEEEAQVDFVSGTIIVETNFKLYCYATSPLQIAILNLFVHLKSRFSNLVTGQITRESIQRALKSGIASDQIIAYLEVNAHPQMKKLAQAALNKKIEFESVNGMKASHLSLRNLEIVPSNIVDQIKLWQLELDRIQAFGGYLFKDFKGEVEYKGLLNYAEEIGVLLYKDNANRKFFVTDEGRQQLIDYASRRTKRQKKS</sequence>
<keyword evidence="4 9" id="KW-0227">DNA damage</keyword>
<proteinExistence type="inferred from homology"/>
<gene>
    <name evidence="11" type="ORF">DASC09_050680</name>
</gene>
<dbReference type="PANTHER" id="PTHR13152:SF0">
    <property type="entry name" value="GENERAL TRANSCRIPTION FACTOR IIH SUBUNIT 4"/>
    <property type="match status" value="1"/>
</dbReference>
<dbReference type="NCBIfam" id="TIGR00625">
    <property type="entry name" value="tfb2"/>
    <property type="match status" value="1"/>
</dbReference>
<dbReference type="AlphaFoldDB" id="A0AAV5QS54"/>
<comment type="caution">
    <text evidence="11">The sequence shown here is derived from an EMBL/GenBank/DDBJ whole genome shotgun (WGS) entry which is preliminary data.</text>
</comment>
<dbReference type="Pfam" id="PF18307">
    <property type="entry name" value="Tfb2_C"/>
    <property type="match status" value="1"/>
</dbReference>
<dbReference type="PANTHER" id="PTHR13152">
    <property type="entry name" value="TFIIH, POLYPEPTIDE 4"/>
    <property type="match status" value="1"/>
</dbReference>
<evidence type="ECO:0000256" key="1">
    <source>
        <dbReference type="ARBA" id="ARBA00002817"/>
    </source>
</evidence>
<keyword evidence="5 9" id="KW-0805">Transcription regulation</keyword>
<accession>A0AAV5QS54</accession>
<keyword evidence="12" id="KW-1185">Reference proteome</keyword>
<evidence type="ECO:0000256" key="3">
    <source>
        <dbReference type="ARBA" id="ARBA00007132"/>
    </source>
</evidence>
<dbReference type="RefSeq" id="XP_064854739.1">
    <property type="nucleotide sequence ID" value="XM_064998667.1"/>
</dbReference>
<dbReference type="GO" id="GO:0005675">
    <property type="term" value="C:transcription factor TFIIH holo complex"/>
    <property type="evidence" value="ECO:0007669"/>
    <property type="project" value="TreeGrafter"/>
</dbReference>
<comment type="function">
    <text evidence="1">Component of the general transcription and DNA repair factor IIH (TFIIH) core complex, which is involved in general and transcription-coupled nucleotide excision repair (NER) of damaged DNA and, when complexed to TFIIK, in RNA transcription by RNA polymerase II. In NER, TFIIH acts by opening DNA around the lesion to allow the excision of the damaged oligonucleotide and its replacement by a new DNA fragment. In transcription, TFIIH has an essential role in transcription initiation. When the pre-initiation complex (PIC) has been established, TFIIH is required for promoter opening and promoter escape. Phosphorylation of the C-terminal tail (CTD) of the largest subunit of RNA polymerase II by the kinase module TFIIK controls the initiation of transcription.</text>
</comment>
<dbReference type="GO" id="GO:0003690">
    <property type="term" value="F:double-stranded DNA binding"/>
    <property type="evidence" value="ECO:0007669"/>
    <property type="project" value="TreeGrafter"/>
</dbReference>
<evidence type="ECO:0000256" key="7">
    <source>
        <dbReference type="ARBA" id="ARBA00023204"/>
    </source>
</evidence>
<feature type="domain" description="Transcription factor Tfb2 C-terminal" evidence="10">
    <location>
        <begin position="435"/>
        <end position="500"/>
    </location>
</feature>
<dbReference type="InterPro" id="IPR040662">
    <property type="entry name" value="Tfb2_C"/>
</dbReference>
<dbReference type="GO" id="GO:0000439">
    <property type="term" value="C:transcription factor TFIIH core complex"/>
    <property type="evidence" value="ECO:0007669"/>
    <property type="project" value="InterPro"/>
</dbReference>
<evidence type="ECO:0000313" key="12">
    <source>
        <dbReference type="Proteomes" id="UP001360560"/>
    </source>
</evidence>
<evidence type="ECO:0000256" key="9">
    <source>
        <dbReference type="RuleBase" id="RU364024"/>
    </source>
</evidence>
<name>A0AAV5QS54_9ASCO</name>
<protein>
    <recommendedName>
        <fullName evidence="9">RNA polymerase II transcription factor B subunit 2</fullName>
    </recommendedName>
</protein>
<dbReference type="GeneID" id="90075718"/>
<comment type="function">
    <text evidence="9">Component of the general transcription and DNA repair factor IIH (TFIIH) core complex which is involved in general and transcription-coupled nucleotide excision repair (NER) of damaged DNA.</text>
</comment>
<keyword evidence="7 9" id="KW-0234">DNA repair</keyword>
<dbReference type="EMBL" id="BTFZ01000012">
    <property type="protein sequence ID" value="GMM37743.1"/>
    <property type="molecule type" value="Genomic_DNA"/>
</dbReference>
<evidence type="ECO:0000313" key="11">
    <source>
        <dbReference type="EMBL" id="GMM37743.1"/>
    </source>
</evidence>
<organism evidence="11 12">
    <name type="scientific">Saccharomycopsis crataegensis</name>
    <dbReference type="NCBI Taxonomy" id="43959"/>
    <lineage>
        <taxon>Eukaryota</taxon>
        <taxon>Fungi</taxon>
        <taxon>Dikarya</taxon>
        <taxon>Ascomycota</taxon>
        <taxon>Saccharomycotina</taxon>
        <taxon>Saccharomycetes</taxon>
        <taxon>Saccharomycopsidaceae</taxon>
        <taxon>Saccharomycopsis</taxon>
    </lineage>
</organism>
<dbReference type="GO" id="GO:0006289">
    <property type="term" value="P:nucleotide-excision repair"/>
    <property type="evidence" value="ECO:0007669"/>
    <property type="project" value="InterPro"/>
</dbReference>
<dbReference type="Gene3D" id="3.30.70.2610">
    <property type="match status" value="1"/>
</dbReference>
<keyword evidence="8 9" id="KW-0539">Nucleus</keyword>
<evidence type="ECO:0000256" key="2">
    <source>
        <dbReference type="ARBA" id="ARBA00004123"/>
    </source>
</evidence>
<evidence type="ECO:0000256" key="6">
    <source>
        <dbReference type="ARBA" id="ARBA00023163"/>
    </source>
</evidence>
<dbReference type="InterPro" id="IPR004598">
    <property type="entry name" value="TFIIH_p52/Tfb2"/>
</dbReference>
<evidence type="ECO:0000259" key="10">
    <source>
        <dbReference type="Pfam" id="PF18307"/>
    </source>
</evidence>
<evidence type="ECO:0000256" key="8">
    <source>
        <dbReference type="ARBA" id="ARBA00023242"/>
    </source>
</evidence>
<dbReference type="FunFam" id="3.30.70.2610:FF:000001">
    <property type="entry name" value="General transcription factor IIH subunit 4"/>
    <property type="match status" value="1"/>
</dbReference>
<keyword evidence="6 9" id="KW-0804">Transcription</keyword>
<evidence type="ECO:0000256" key="4">
    <source>
        <dbReference type="ARBA" id="ARBA00022763"/>
    </source>
</evidence>
<dbReference type="Proteomes" id="UP001360560">
    <property type="component" value="Unassembled WGS sequence"/>
</dbReference>
<comment type="similarity">
    <text evidence="3 9">Belongs to the TFB2 family.</text>
</comment>
<dbReference type="Pfam" id="PF03849">
    <property type="entry name" value="Tfb2"/>
    <property type="match status" value="1"/>
</dbReference>